<proteinExistence type="predicted"/>
<dbReference type="Proteomes" id="UP001218218">
    <property type="component" value="Unassembled WGS sequence"/>
</dbReference>
<dbReference type="EMBL" id="JARIHO010000001">
    <property type="protein sequence ID" value="KAJ7368787.1"/>
    <property type="molecule type" value="Genomic_DNA"/>
</dbReference>
<gene>
    <name evidence="1" type="ORF">DFH08DRAFT_1071422</name>
</gene>
<reference evidence="1" key="1">
    <citation type="submission" date="2023-03" db="EMBL/GenBank/DDBJ databases">
        <title>Massive genome expansion in bonnet fungi (Mycena s.s.) driven by repeated elements and novel gene families across ecological guilds.</title>
        <authorList>
            <consortium name="Lawrence Berkeley National Laboratory"/>
            <person name="Harder C.B."/>
            <person name="Miyauchi S."/>
            <person name="Viragh M."/>
            <person name="Kuo A."/>
            <person name="Thoen E."/>
            <person name="Andreopoulos B."/>
            <person name="Lu D."/>
            <person name="Skrede I."/>
            <person name="Drula E."/>
            <person name="Henrissat B."/>
            <person name="Morin E."/>
            <person name="Kohler A."/>
            <person name="Barry K."/>
            <person name="LaButti K."/>
            <person name="Morin E."/>
            <person name="Salamov A."/>
            <person name="Lipzen A."/>
            <person name="Mereny Z."/>
            <person name="Hegedus B."/>
            <person name="Baldrian P."/>
            <person name="Stursova M."/>
            <person name="Weitz H."/>
            <person name="Taylor A."/>
            <person name="Grigoriev I.V."/>
            <person name="Nagy L.G."/>
            <person name="Martin F."/>
            <person name="Kauserud H."/>
        </authorList>
    </citation>
    <scope>NUCLEOTIDE SEQUENCE</scope>
    <source>
        <strain evidence="1">CBHHK002</strain>
    </source>
</reference>
<dbReference type="AlphaFoldDB" id="A0AAD7AVI1"/>
<keyword evidence="2" id="KW-1185">Reference proteome</keyword>
<sequence length="205" mass="23094">MRMRLHGLKEQLNSVAYPVLTLLPEMTSEIFIYCLPSKREMDIVNPNEAPLLLTHVCRAISTPALWTIFDIYHPSSLPCLAEIAHAWFERARKCPLSEAETELALSSPFLYLGLVDLEIGGPARTFLKKLAFVDVVDGNDEDVDEADVLEILRNAAEPVTQRRSVVAGRAQLQSFRVVSRINHGWMFTLDRKSGRLYDPKATNIS</sequence>
<protein>
    <submittedName>
        <fullName evidence="1">Uncharacterized protein</fullName>
    </submittedName>
</protein>
<name>A0AAD7AVI1_9AGAR</name>
<organism evidence="1 2">
    <name type="scientific">Mycena albidolilacea</name>
    <dbReference type="NCBI Taxonomy" id="1033008"/>
    <lineage>
        <taxon>Eukaryota</taxon>
        <taxon>Fungi</taxon>
        <taxon>Dikarya</taxon>
        <taxon>Basidiomycota</taxon>
        <taxon>Agaricomycotina</taxon>
        <taxon>Agaricomycetes</taxon>
        <taxon>Agaricomycetidae</taxon>
        <taxon>Agaricales</taxon>
        <taxon>Marasmiineae</taxon>
        <taxon>Mycenaceae</taxon>
        <taxon>Mycena</taxon>
    </lineage>
</organism>
<accession>A0AAD7AVI1</accession>
<evidence type="ECO:0000313" key="1">
    <source>
        <dbReference type="EMBL" id="KAJ7368787.1"/>
    </source>
</evidence>
<evidence type="ECO:0000313" key="2">
    <source>
        <dbReference type="Proteomes" id="UP001218218"/>
    </source>
</evidence>
<comment type="caution">
    <text evidence="1">The sequence shown here is derived from an EMBL/GenBank/DDBJ whole genome shotgun (WGS) entry which is preliminary data.</text>
</comment>